<comment type="caution">
    <text evidence="2">The sequence shown here is derived from an EMBL/GenBank/DDBJ whole genome shotgun (WGS) entry which is preliminary data.</text>
</comment>
<organism evidence="2 3">
    <name type="scientific">Catellatospora coxensis</name>
    <dbReference type="NCBI Taxonomy" id="310354"/>
    <lineage>
        <taxon>Bacteria</taxon>
        <taxon>Bacillati</taxon>
        <taxon>Actinomycetota</taxon>
        <taxon>Actinomycetes</taxon>
        <taxon>Micromonosporales</taxon>
        <taxon>Micromonosporaceae</taxon>
        <taxon>Catellatospora</taxon>
    </lineage>
</organism>
<name>A0A8J3KT26_9ACTN</name>
<evidence type="ECO:0000259" key="1">
    <source>
        <dbReference type="Pfam" id="PF14082"/>
    </source>
</evidence>
<feature type="domain" description="Shedu protein SduA C-terminal" evidence="1">
    <location>
        <begin position="99"/>
        <end position="248"/>
    </location>
</feature>
<reference evidence="2 3" key="1">
    <citation type="submission" date="2021-01" db="EMBL/GenBank/DDBJ databases">
        <title>Whole genome shotgun sequence of Catellatospora coxensis NBRC 107359.</title>
        <authorList>
            <person name="Komaki H."/>
            <person name="Tamura T."/>
        </authorList>
    </citation>
    <scope>NUCLEOTIDE SEQUENCE [LARGE SCALE GENOMIC DNA]</scope>
    <source>
        <strain evidence="2 3">NBRC 107359</strain>
    </source>
</reference>
<evidence type="ECO:0000313" key="3">
    <source>
        <dbReference type="Proteomes" id="UP000630887"/>
    </source>
</evidence>
<gene>
    <name evidence="2" type="ORF">Cco03nite_52620</name>
</gene>
<dbReference type="Proteomes" id="UP000630887">
    <property type="component" value="Unassembled WGS sequence"/>
</dbReference>
<evidence type="ECO:0000313" key="2">
    <source>
        <dbReference type="EMBL" id="GIG08562.1"/>
    </source>
</evidence>
<dbReference type="InterPro" id="IPR025359">
    <property type="entry name" value="SduA_C"/>
</dbReference>
<dbReference type="RefSeq" id="WP_203694876.1">
    <property type="nucleotide sequence ID" value="NZ_BAAALC010000048.1"/>
</dbReference>
<proteinExistence type="predicted"/>
<dbReference type="Pfam" id="PF14082">
    <property type="entry name" value="SduA_C"/>
    <property type="match status" value="1"/>
</dbReference>
<keyword evidence="3" id="KW-1185">Reference proteome</keyword>
<accession>A0A8J3KT26</accession>
<dbReference type="AlphaFoldDB" id="A0A8J3KT26"/>
<sequence>MRSLGEDSRLMQAPPDRPGRYRIVRGSAETMIWLERVIRDHRIDVEDARELARTMALSPEAVAALAEDESGWLLFRAAELRRRAAALLTLREAVEDPSASEHDLLRVLRGQPWIFGGSFVHEAAQRRLVEGDEVDIPLIRGDGALHVVELKLAMKLGKPLIKRHRSAWVPTSEVHDAVGQAVNYLVGLDENRERIREDFGIETRRASAVVLIGHPALQPGVPEVEINETLRTFNGHLNRVEVLTYKELVDNAERSLGGPPVDLFSPAPAHRR</sequence>
<dbReference type="EMBL" id="BONI01000049">
    <property type="protein sequence ID" value="GIG08562.1"/>
    <property type="molecule type" value="Genomic_DNA"/>
</dbReference>
<protein>
    <recommendedName>
        <fullName evidence="1">Shedu protein SduA C-terminal domain-containing protein</fullName>
    </recommendedName>
</protein>